<reference evidence="1 2" key="1">
    <citation type="journal article" date="2014" name="Agronomy (Basel)">
        <title>A Draft Genome Sequence for Ensete ventricosum, the Drought-Tolerant Tree Against Hunger.</title>
        <authorList>
            <person name="Harrison J."/>
            <person name="Moore K.A."/>
            <person name="Paszkiewicz K."/>
            <person name="Jones T."/>
            <person name="Grant M."/>
            <person name="Ambacheew D."/>
            <person name="Muzemil S."/>
            <person name="Studholme D.J."/>
        </authorList>
    </citation>
    <scope>NUCLEOTIDE SEQUENCE [LARGE SCALE GENOMIC DNA]</scope>
</reference>
<gene>
    <name evidence="1" type="ORF">B296_00021225</name>
</gene>
<organism evidence="1 2">
    <name type="scientific">Ensete ventricosum</name>
    <name type="common">Abyssinian banana</name>
    <name type="synonym">Musa ensete</name>
    <dbReference type="NCBI Taxonomy" id="4639"/>
    <lineage>
        <taxon>Eukaryota</taxon>
        <taxon>Viridiplantae</taxon>
        <taxon>Streptophyta</taxon>
        <taxon>Embryophyta</taxon>
        <taxon>Tracheophyta</taxon>
        <taxon>Spermatophyta</taxon>
        <taxon>Magnoliopsida</taxon>
        <taxon>Liliopsida</taxon>
        <taxon>Zingiberales</taxon>
        <taxon>Musaceae</taxon>
        <taxon>Ensete</taxon>
    </lineage>
</organism>
<name>A0A426XVG2_ENSVE</name>
<dbReference type="AlphaFoldDB" id="A0A426XVG2"/>
<comment type="caution">
    <text evidence="1">The sequence shown here is derived from an EMBL/GenBank/DDBJ whole genome shotgun (WGS) entry which is preliminary data.</text>
</comment>
<dbReference type="EMBL" id="AMZH03017127">
    <property type="protein sequence ID" value="RRT43462.1"/>
    <property type="molecule type" value="Genomic_DNA"/>
</dbReference>
<sequence>MAAKDRYWQHWYDKRLLLAVINSLLVSIKADSSERSLLIVFVPQESAAGYDGSVVQQEITTGRDQVAVGRDQDRWQREITTGYVEGGWQREIAAGNVMQ</sequence>
<dbReference type="Proteomes" id="UP000287651">
    <property type="component" value="Unassembled WGS sequence"/>
</dbReference>
<evidence type="ECO:0000313" key="2">
    <source>
        <dbReference type="Proteomes" id="UP000287651"/>
    </source>
</evidence>
<proteinExistence type="predicted"/>
<evidence type="ECO:0000313" key="1">
    <source>
        <dbReference type="EMBL" id="RRT43462.1"/>
    </source>
</evidence>
<protein>
    <submittedName>
        <fullName evidence="1">Uncharacterized protein</fullName>
    </submittedName>
</protein>
<accession>A0A426XVG2</accession>